<dbReference type="Gene3D" id="2.115.10.20">
    <property type="entry name" value="Glycosyl hydrolase domain, family 43"/>
    <property type="match status" value="2"/>
</dbReference>
<dbReference type="SUPFAM" id="SSF75005">
    <property type="entry name" value="Arabinanase/levansucrase/invertase"/>
    <property type="match status" value="2"/>
</dbReference>
<dbReference type="AlphaFoldDB" id="A0A517N4F7"/>
<dbReference type="KEGG" id="rlc:K227x_02570"/>
<sequence>MLWVKIPNEVPYKMRVFAVAVCLLLPSLTFSSISPLRASDDVIDISSRRELIVDRLLIDNLQNIRLVLNRPRDEGVALQFDQPWEGLFCGYATVIKDGDLYRLYYRGSPKVGVDGNPGETYCYAESKDGIQWTKPELNLYEFQGSTKNNIVLADAAPVTHNFSPMLDSRPEVPAQERFKAIGGTMTSGLIAMVSPDGIHWKKLQEEPVIATESVPYNYMFDSQNVAFWSASEHKYLCYFRVFEGGIRRICRSTSDDFLNWSEPTLMEYRHDGGEAPIEHLYTNQTHPYFRAPHLYVSVAARFMPGRQVLSDAQADAINVSPQYFKDTSDAVLMTSRGGPFYDRTFLGGFVRPGIGAQNWVSRTNYPALNIVQTGSTEMSVYLNQDYAQPTSHLHRYSMRLDGFASAQAPYSGGELLTKPLTFSGHELSINFGTSAAGSVRVEIQDASGEPIPGFALSETVEQIGNEIDRVVTWKHGSDVTPLCGKPIRLRFVIKDADLYSFQFDDE</sequence>
<protein>
    <recommendedName>
        <fullName evidence="3">Glycosyl hydrolase family 32 N-terminal domain-containing protein</fullName>
    </recommendedName>
</protein>
<dbReference type="InterPro" id="IPR023296">
    <property type="entry name" value="Glyco_hydro_beta-prop_sf"/>
</dbReference>
<accession>A0A517N4F7</accession>
<name>A0A517N4F7_9BACT</name>
<dbReference type="Proteomes" id="UP000318538">
    <property type="component" value="Chromosome"/>
</dbReference>
<dbReference type="RefSeq" id="WP_246146423.1">
    <property type="nucleotide sequence ID" value="NZ_CP036525.1"/>
</dbReference>
<gene>
    <name evidence="1" type="ORF">K227x_02570</name>
</gene>
<keyword evidence="2" id="KW-1185">Reference proteome</keyword>
<evidence type="ECO:0000313" key="1">
    <source>
        <dbReference type="EMBL" id="QDT01888.1"/>
    </source>
</evidence>
<reference evidence="1 2" key="1">
    <citation type="submission" date="2019-02" db="EMBL/GenBank/DDBJ databases">
        <title>Deep-cultivation of Planctomycetes and their phenomic and genomic characterization uncovers novel biology.</title>
        <authorList>
            <person name="Wiegand S."/>
            <person name="Jogler M."/>
            <person name="Boedeker C."/>
            <person name="Pinto D."/>
            <person name="Vollmers J."/>
            <person name="Rivas-Marin E."/>
            <person name="Kohn T."/>
            <person name="Peeters S.H."/>
            <person name="Heuer A."/>
            <person name="Rast P."/>
            <person name="Oberbeckmann S."/>
            <person name="Bunk B."/>
            <person name="Jeske O."/>
            <person name="Meyerdierks A."/>
            <person name="Storesund J.E."/>
            <person name="Kallscheuer N."/>
            <person name="Luecker S."/>
            <person name="Lage O.M."/>
            <person name="Pohl T."/>
            <person name="Merkel B.J."/>
            <person name="Hornburger P."/>
            <person name="Mueller R.-W."/>
            <person name="Bruemmer F."/>
            <person name="Labrenz M."/>
            <person name="Spormann A.M."/>
            <person name="Op den Camp H."/>
            <person name="Overmann J."/>
            <person name="Amann R."/>
            <person name="Jetten M.S.M."/>
            <person name="Mascher T."/>
            <person name="Medema M.H."/>
            <person name="Devos D.P."/>
            <person name="Kaster A.-K."/>
            <person name="Ovreas L."/>
            <person name="Rohde M."/>
            <person name="Galperin M.Y."/>
            <person name="Jogler C."/>
        </authorList>
    </citation>
    <scope>NUCLEOTIDE SEQUENCE [LARGE SCALE GENOMIC DNA]</scope>
    <source>
        <strain evidence="1 2">K22_7</strain>
    </source>
</reference>
<proteinExistence type="predicted"/>
<dbReference type="EMBL" id="CP036525">
    <property type="protein sequence ID" value="QDT01888.1"/>
    <property type="molecule type" value="Genomic_DNA"/>
</dbReference>
<evidence type="ECO:0008006" key="3">
    <source>
        <dbReference type="Google" id="ProtNLM"/>
    </source>
</evidence>
<organism evidence="1 2">
    <name type="scientific">Rubripirellula lacrimiformis</name>
    <dbReference type="NCBI Taxonomy" id="1930273"/>
    <lineage>
        <taxon>Bacteria</taxon>
        <taxon>Pseudomonadati</taxon>
        <taxon>Planctomycetota</taxon>
        <taxon>Planctomycetia</taxon>
        <taxon>Pirellulales</taxon>
        <taxon>Pirellulaceae</taxon>
        <taxon>Rubripirellula</taxon>
    </lineage>
</organism>
<evidence type="ECO:0000313" key="2">
    <source>
        <dbReference type="Proteomes" id="UP000318538"/>
    </source>
</evidence>